<dbReference type="GO" id="GO:0005737">
    <property type="term" value="C:cytoplasm"/>
    <property type="evidence" value="ECO:0007669"/>
    <property type="project" value="TreeGrafter"/>
</dbReference>
<dbReference type="Proteomes" id="UP000494165">
    <property type="component" value="Unassembled WGS sequence"/>
</dbReference>
<evidence type="ECO:0000259" key="1">
    <source>
        <dbReference type="Pfam" id="PF14761"/>
    </source>
</evidence>
<name>A0A8S1D5S9_9INSE</name>
<reference evidence="3 4" key="1">
    <citation type="submission" date="2020-04" db="EMBL/GenBank/DDBJ databases">
        <authorList>
            <person name="Alioto T."/>
            <person name="Alioto T."/>
            <person name="Gomez Garrido J."/>
        </authorList>
    </citation>
    <scope>NUCLEOTIDE SEQUENCE [LARGE SCALE GENOMIC DNA]</scope>
</reference>
<dbReference type="PANTHER" id="PTHR28633:SF1">
    <property type="entry name" value="BLOC-2 COMPLEX MEMBER HPS3"/>
    <property type="match status" value="1"/>
</dbReference>
<feature type="domain" description="BLOC-2 complex member HPS3 C-terminal" evidence="2">
    <location>
        <begin position="962"/>
        <end position="1097"/>
    </location>
</feature>
<evidence type="ECO:0000313" key="3">
    <source>
        <dbReference type="EMBL" id="CAB3376857.1"/>
    </source>
</evidence>
<dbReference type="AlphaFoldDB" id="A0A8S1D5S9"/>
<dbReference type="Pfam" id="PF14761">
    <property type="entry name" value="HPS3_N"/>
    <property type="match status" value="1"/>
</dbReference>
<sequence length="1139" mass="126933">MVRVISVHHFVSQEIQPVDEPLAVASATPDKLLVALPIHAVEVRDLRKGALPTHCFPTVDEVRFLTHCTQGNFVATLESKKSRQGNEAVHARIYVNWDTPSKMEGMRARIAGRVTPSSSQSGVANLEMIELPVKRTPNNLACCQVTGNVIISCHMTVTLFRFSIETHDISKLKFIDFEEHFSLDLSFCPSIICLNEDVISCSSKENLQVIRVVITDPSKVEEKKINRNRSKSVDISAKKNAVKRQTSPVHLSEIVADASSLREKLHPDSFPVTVQLPSIIEGNKNLSCNQLLNLTNKVGPFRDAKNDLNVKLSFISNKDLSAKITKILSLQLHECSQTIKDEFKCMQVLPMYTDSEKPNQEVTNHSSFCSNYASQLIALAVAVTTLQEGYIYHVNYRAVASGIQKEAISGPTLYSFTAPISCLALERSILHALTDTGLESYTGRAGHHFLRNLGKGKSDDFSSNYPSMEDPVCLVGLRPFFSVEHILLTENYLCLLACSDPSSSSSQDSQNGSNWTIYSLKVPSSSDLYQDMLQLANIHRGSAPSTYLHLLTEAHTVLGTARQCLNWRLDSVSQGSVVVAVPGWEASPEANRRLERCFKESCALLGDFYIMGEDESQWKLAKPFYDMSGLNPELVVDRFLRIEDTTGEIPMFDEEPKERSYKGLMYFLKGELPRNNKSADDETINVEFASRLLELFERHDPASISALILSSVTLRQHCIDRVLQVMKKRLLVKGASSSLSSQESLNTCTSGGDPFDALALVLLCLQKGSMDQARTVLSSLVDPQELVKALEEYHGLLFTSVDVKNKEVALGFTELSLLIAEILPESLASVLTNLTLNPALAHQLPTKPTLIGLTRAFLMTPCGYSHPGAPSANATKVLRIYLESFLSELPNNYPSVEVSEGTCILTRSYLACLIDKNFHKKFEASEDYEEPFGKRFDYLEMLPPFHVDKSWYALQQVPVPLELEEKQLAYDMLIKLQSLLCSTRLGQNSCFEVLQFLQSHPHVTGALSLKTLCVSPKETVTLLIEHSPNCLLAFAKERFSQDNEWKYLVSSLHKKVEQMNSDSAVRFLYSKIFTDALNHLVHLMSVEEFIRILPGGEMACESPVFKPFVKACENVQSANYLKSLIMETGDALLTTLDLN</sequence>
<keyword evidence="4" id="KW-1185">Reference proteome</keyword>
<accession>A0A8S1D5S9</accession>
<organism evidence="3 4">
    <name type="scientific">Cloeon dipterum</name>
    <dbReference type="NCBI Taxonomy" id="197152"/>
    <lineage>
        <taxon>Eukaryota</taxon>
        <taxon>Metazoa</taxon>
        <taxon>Ecdysozoa</taxon>
        <taxon>Arthropoda</taxon>
        <taxon>Hexapoda</taxon>
        <taxon>Insecta</taxon>
        <taxon>Pterygota</taxon>
        <taxon>Palaeoptera</taxon>
        <taxon>Ephemeroptera</taxon>
        <taxon>Pisciforma</taxon>
        <taxon>Baetidae</taxon>
        <taxon>Cloeon</taxon>
    </lineage>
</organism>
<dbReference type="OrthoDB" id="10255480at2759"/>
<evidence type="ECO:0000313" key="4">
    <source>
        <dbReference type="Proteomes" id="UP000494165"/>
    </source>
</evidence>
<feature type="domain" description="BLOC-2 complex member HPS3 N-terminal" evidence="1">
    <location>
        <begin position="4"/>
        <end position="508"/>
    </location>
</feature>
<dbReference type="PANTHER" id="PTHR28633">
    <property type="entry name" value="HERMANSKY-PUDLAK SYNDROME 3 PROTEIN"/>
    <property type="match status" value="1"/>
</dbReference>
<evidence type="ECO:0000259" key="2">
    <source>
        <dbReference type="Pfam" id="PF14763"/>
    </source>
</evidence>
<protein>
    <recommendedName>
        <fullName evidence="5">Hermansky-Pudlak syndrome 3 protein</fullName>
    </recommendedName>
</protein>
<dbReference type="InterPro" id="IPR029438">
    <property type="entry name" value="HPS3_C"/>
</dbReference>
<dbReference type="EMBL" id="CADEPI010000135">
    <property type="protein sequence ID" value="CAB3376857.1"/>
    <property type="molecule type" value="Genomic_DNA"/>
</dbReference>
<proteinExistence type="predicted"/>
<dbReference type="InterPro" id="IPR017216">
    <property type="entry name" value="HPS3"/>
</dbReference>
<comment type="caution">
    <text evidence="3">The sequence shown here is derived from an EMBL/GenBank/DDBJ whole genome shotgun (WGS) entry which is preliminary data.</text>
</comment>
<feature type="domain" description="BLOC-2 complex member HPS3 C-terminal" evidence="2">
    <location>
        <begin position="528"/>
        <end position="728"/>
    </location>
</feature>
<dbReference type="Pfam" id="PF14763">
    <property type="entry name" value="HPS3_C"/>
    <property type="match status" value="2"/>
</dbReference>
<evidence type="ECO:0008006" key="5">
    <source>
        <dbReference type="Google" id="ProtNLM"/>
    </source>
</evidence>
<gene>
    <name evidence="3" type="ORF">CLODIP_2_CD06063</name>
</gene>
<dbReference type="InterPro" id="IPR029437">
    <property type="entry name" value="HPS3_N"/>
</dbReference>